<name>A0A231VDJ9_THETR</name>
<reference evidence="2 3" key="1">
    <citation type="submission" date="2017-06" db="EMBL/GenBank/DDBJ databases">
        <title>Isolation and characterization of a thermophilic and butanogenic Thermoanaerobacterium thermosaccharolyticum M5 capable of efficient degradation of hemicellulose.</title>
        <authorList>
            <person name="Xin F."/>
            <person name="Jiang Y."/>
        </authorList>
    </citation>
    <scope>NUCLEOTIDE SEQUENCE [LARGE SCALE GENOMIC DNA]</scope>
    <source>
        <strain evidence="2 3">M5</strain>
    </source>
</reference>
<feature type="chain" id="PRO_5039077943" evidence="1">
    <location>
        <begin position="23"/>
        <end position="105"/>
    </location>
</feature>
<dbReference type="RefSeq" id="WP_094046593.1">
    <property type="nucleotide sequence ID" value="NZ_CP117248.1"/>
</dbReference>
<accession>A0A231VDJ9</accession>
<organism evidence="2 3">
    <name type="scientific">Thermoanaerobacterium thermosaccharolyticum</name>
    <name type="common">Clostridium thermosaccharolyticum</name>
    <dbReference type="NCBI Taxonomy" id="1517"/>
    <lineage>
        <taxon>Bacteria</taxon>
        <taxon>Bacillati</taxon>
        <taxon>Bacillota</taxon>
        <taxon>Clostridia</taxon>
        <taxon>Thermoanaerobacterales</taxon>
        <taxon>Thermoanaerobacteraceae</taxon>
        <taxon>Thermoanaerobacterium</taxon>
    </lineage>
</organism>
<dbReference type="EMBL" id="NKHD01000053">
    <property type="protein sequence ID" value="OXT05756.1"/>
    <property type="molecule type" value="Genomic_DNA"/>
</dbReference>
<dbReference type="AlphaFoldDB" id="A0A231VDJ9"/>
<comment type="caution">
    <text evidence="2">The sequence shown here is derived from an EMBL/GenBank/DDBJ whole genome shotgun (WGS) entry which is preliminary data.</text>
</comment>
<feature type="signal peptide" evidence="1">
    <location>
        <begin position="1"/>
        <end position="22"/>
    </location>
</feature>
<evidence type="ECO:0000313" key="2">
    <source>
        <dbReference type="EMBL" id="OXT05756.1"/>
    </source>
</evidence>
<sequence length="105" mass="11757">MRMKFTFLKCILFIAIFTVVCAGSIAYAVQDDGKPVTKETVLQAGYSQEMDNGIIIYKDSGGGTVIHFPYVPKIKIKGQEIKFIHEPFTLIDGITLVPVREFLKN</sequence>
<gene>
    <name evidence="2" type="ORF">CE561_12600</name>
</gene>
<evidence type="ECO:0000313" key="3">
    <source>
        <dbReference type="Proteomes" id="UP000215301"/>
    </source>
</evidence>
<evidence type="ECO:0000256" key="1">
    <source>
        <dbReference type="SAM" id="SignalP"/>
    </source>
</evidence>
<dbReference type="Proteomes" id="UP000215301">
    <property type="component" value="Unassembled WGS sequence"/>
</dbReference>
<keyword evidence="1" id="KW-0732">Signal</keyword>
<protein>
    <submittedName>
        <fullName evidence="2">Uncharacterized protein</fullName>
    </submittedName>
</protein>
<proteinExistence type="predicted"/>